<organism evidence="2 3">
    <name type="scientific">Ophiobolus disseminans</name>
    <dbReference type="NCBI Taxonomy" id="1469910"/>
    <lineage>
        <taxon>Eukaryota</taxon>
        <taxon>Fungi</taxon>
        <taxon>Dikarya</taxon>
        <taxon>Ascomycota</taxon>
        <taxon>Pezizomycotina</taxon>
        <taxon>Dothideomycetes</taxon>
        <taxon>Pleosporomycetidae</taxon>
        <taxon>Pleosporales</taxon>
        <taxon>Pleosporineae</taxon>
        <taxon>Phaeosphaeriaceae</taxon>
        <taxon>Ophiobolus</taxon>
    </lineage>
</organism>
<dbReference type="SUPFAM" id="SSF47113">
    <property type="entry name" value="Histone-fold"/>
    <property type="match status" value="1"/>
</dbReference>
<feature type="domain" description="Core Histone H2A/H2B/H3" evidence="1">
    <location>
        <begin position="1"/>
        <end position="39"/>
    </location>
</feature>
<dbReference type="InterPro" id="IPR007125">
    <property type="entry name" value="H2A/H2B/H3"/>
</dbReference>
<accession>A0A6A7AGX2</accession>
<dbReference type="InterPro" id="IPR009072">
    <property type="entry name" value="Histone-fold"/>
</dbReference>
<dbReference type="Proteomes" id="UP000799424">
    <property type="component" value="Unassembled WGS sequence"/>
</dbReference>
<evidence type="ECO:0000313" key="2">
    <source>
        <dbReference type="EMBL" id="KAF2831835.1"/>
    </source>
</evidence>
<dbReference type="OrthoDB" id="842664at2759"/>
<reference evidence="2" key="1">
    <citation type="journal article" date="2020" name="Stud. Mycol.">
        <title>101 Dothideomycetes genomes: a test case for predicting lifestyles and emergence of pathogens.</title>
        <authorList>
            <person name="Haridas S."/>
            <person name="Albert R."/>
            <person name="Binder M."/>
            <person name="Bloem J."/>
            <person name="Labutti K."/>
            <person name="Salamov A."/>
            <person name="Andreopoulos B."/>
            <person name="Baker S."/>
            <person name="Barry K."/>
            <person name="Bills G."/>
            <person name="Bluhm B."/>
            <person name="Cannon C."/>
            <person name="Castanera R."/>
            <person name="Culley D."/>
            <person name="Daum C."/>
            <person name="Ezra D."/>
            <person name="Gonzalez J."/>
            <person name="Henrissat B."/>
            <person name="Kuo A."/>
            <person name="Liang C."/>
            <person name="Lipzen A."/>
            <person name="Lutzoni F."/>
            <person name="Magnuson J."/>
            <person name="Mondo S."/>
            <person name="Nolan M."/>
            <person name="Ohm R."/>
            <person name="Pangilinan J."/>
            <person name="Park H.-J."/>
            <person name="Ramirez L."/>
            <person name="Alfaro M."/>
            <person name="Sun H."/>
            <person name="Tritt A."/>
            <person name="Yoshinaga Y."/>
            <person name="Zwiers L.-H."/>
            <person name="Turgeon B."/>
            <person name="Goodwin S."/>
            <person name="Spatafora J."/>
            <person name="Crous P."/>
            <person name="Grigoriev I."/>
        </authorList>
    </citation>
    <scope>NUCLEOTIDE SEQUENCE</scope>
    <source>
        <strain evidence="2">CBS 113818</strain>
    </source>
</reference>
<dbReference type="GO" id="GO:0003677">
    <property type="term" value="F:DNA binding"/>
    <property type="evidence" value="ECO:0007669"/>
    <property type="project" value="InterPro"/>
</dbReference>
<dbReference type="EMBL" id="MU006217">
    <property type="protein sequence ID" value="KAF2831835.1"/>
    <property type="molecule type" value="Genomic_DNA"/>
</dbReference>
<gene>
    <name evidence="2" type="ORF">CC86DRAFT_424063</name>
</gene>
<dbReference type="Pfam" id="PF00125">
    <property type="entry name" value="Histone"/>
    <property type="match status" value="1"/>
</dbReference>
<sequence length="50" mass="5652">MQEATEAFLIGYFEVDCNVNAIHAKRITIQTKDSQLALKYYKRLAGFGAL</sequence>
<protein>
    <recommendedName>
        <fullName evidence="1">Core Histone H2A/H2B/H3 domain-containing protein</fullName>
    </recommendedName>
</protein>
<dbReference type="AlphaFoldDB" id="A0A6A7AGX2"/>
<name>A0A6A7AGX2_9PLEO</name>
<dbReference type="Gene3D" id="1.10.20.10">
    <property type="entry name" value="Histone, subunit A"/>
    <property type="match status" value="1"/>
</dbReference>
<evidence type="ECO:0000313" key="3">
    <source>
        <dbReference type="Proteomes" id="UP000799424"/>
    </source>
</evidence>
<keyword evidence="3" id="KW-1185">Reference proteome</keyword>
<proteinExistence type="predicted"/>
<dbReference type="GO" id="GO:0046982">
    <property type="term" value="F:protein heterodimerization activity"/>
    <property type="evidence" value="ECO:0007669"/>
    <property type="project" value="InterPro"/>
</dbReference>
<evidence type="ECO:0000259" key="1">
    <source>
        <dbReference type="Pfam" id="PF00125"/>
    </source>
</evidence>